<accession>A0A2I1GWN0</accession>
<sequence>MKKATNSTLTHGENRFPKDPHFYDENFILASLIAHSNKIEMSKTKRFNVSSHPQYNYGYHRALEIRRLHQDRLTLHVHNIQSKSNNNVTYAISQCDSAIINDPNTYFRRIPTPDDYSQSAVSDNSYTSAKSDITAIYLPSTSKE</sequence>
<dbReference type="AlphaFoldDB" id="A0A2I1GWN0"/>
<gene>
    <name evidence="1" type="ORF">RhiirA4_467829</name>
</gene>
<keyword evidence="2" id="KW-1185">Reference proteome</keyword>
<name>A0A2I1GWN0_9GLOM</name>
<comment type="caution">
    <text evidence="1">The sequence shown here is derived from an EMBL/GenBank/DDBJ whole genome shotgun (WGS) entry which is preliminary data.</text>
</comment>
<evidence type="ECO:0000313" key="1">
    <source>
        <dbReference type="EMBL" id="PKY51027.1"/>
    </source>
</evidence>
<reference evidence="1 2" key="1">
    <citation type="submission" date="2015-10" db="EMBL/GenBank/DDBJ databases">
        <title>Genome analyses suggest a sexual origin of heterokaryosis in a supposedly ancient asexual fungus.</title>
        <authorList>
            <person name="Ropars J."/>
            <person name="Sedzielewska K."/>
            <person name="Noel J."/>
            <person name="Charron P."/>
            <person name="Farinelli L."/>
            <person name="Marton T."/>
            <person name="Kruger M."/>
            <person name="Pelin A."/>
            <person name="Brachmann A."/>
            <person name="Corradi N."/>
        </authorList>
    </citation>
    <scope>NUCLEOTIDE SEQUENCE [LARGE SCALE GENOMIC DNA]</scope>
    <source>
        <strain evidence="1 2">A4</strain>
    </source>
</reference>
<dbReference type="Proteomes" id="UP000234323">
    <property type="component" value="Unassembled WGS sequence"/>
</dbReference>
<proteinExistence type="predicted"/>
<dbReference type="EMBL" id="LLXI01000956">
    <property type="protein sequence ID" value="PKY51027.1"/>
    <property type="molecule type" value="Genomic_DNA"/>
</dbReference>
<protein>
    <submittedName>
        <fullName evidence="1">Uncharacterized protein</fullName>
    </submittedName>
</protein>
<organism evidence="1 2">
    <name type="scientific">Rhizophagus irregularis</name>
    <dbReference type="NCBI Taxonomy" id="588596"/>
    <lineage>
        <taxon>Eukaryota</taxon>
        <taxon>Fungi</taxon>
        <taxon>Fungi incertae sedis</taxon>
        <taxon>Mucoromycota</taxon>
        <taxon>Glomeromycotina</taxon>
        <taxon>Glomeromycetes</taxon>
        <taxon>Glomerales</taxon>
        <taxon>Glomeraceae</taxon>
        <taxon>Rhizophagus</taxon>
    </lineage>
</organism>
<evidence type="ECO:0000313" key="2">
    <source>
        <dbReference type="Proteomes" id="UP000234323"/>
    </source>
</evidence>